<organism evidence="2 3">
    <name type="scientific">Effrenium voratum</name>
    <dbReference type="NCBI Taxonomy" id="2562239"/>
    <lineage>
        <taxon>Eukaryota</taxon>
        <taxon>Sar</taxon>
        <taxon>Alveolata</taxon>
        <taxon>Dinophyceae</taxon>
        <taxon>Suessiales</taxon>
        <taxon>Symbiodiniaceae</taxon>
        <taxon>Effrenium</taxon>
    </lineage>
</organism>
<sequence length="454" mass="50529">MMRIVCPNCGEEPQKGQRHVCREGAERERALPGLQAESVRRRTVPCATAGSMCASIASLASKNPVLWKSKRRLARCGGEEFVAGLIFMAAGLPSWSRDPKRTLVGAFWTVATEAAKVLQGFWRQTARSVDKAARQSGATEHDPTKTSTHCGFHGLPLAQRDRTSGVRSESEAPTSSPLTRKVSADTASQPLQPAVLRKSNPRPTQSRAVPLNPLQALKQRAQQQQEVEERRLQRRPAEQARQTREPDGKAPLGQGSQMSSSQHSFQSEDIDRRRSASPWQRFEALPVALPAPSQSQDREVPEMQDSTTDSTPKPDGPSEFAGLAGEHMPTPLERRQLRQEAELAAPPSPRKALDPFGGYGQATLPSVAATERLRDRLRKREGSGGKSDRTPRPLPEAGAAQVHWKERIEMRHKETEVQQVQEQEEKLRTAERSTKRNDAMRRVMERREQRLQEA</sequence>
<evidence type="ECO:0000313" key="2">
    <source>
        <dbReference type="EMBL" id="CAJ1407934.1"/>
    </source>
</evidence>
<feature type="compositionally biased region" description="Basic and acidic residues" evidence="1">
    <location>
        <begin position="332"/>
        <end position="341"/>
    </location>
</feature>
<dbReference type="AlphaFoldDB" id="A0AA36JMV8"/>
<feature type="compositionally biased region" description="Basic and acidic residues" evidence="1">
    <location>
        <begin position="371"/>
        <end position="391"/>
    </location>
</feature>
<dbReference type="Proteomes" id="UP001178507">
    <property type="component" value="Unassembled WGS sequence"/>
</dbReference>
<evidence type="ECO:0000313" key="3">
    <source>
        <dbReference type="Proteomes" id="UP001178507"/>
    </source>
</evidence>
<feature type="region of interest" description="Disordered" evidence="1">
    <location>
        <begin position="132"/>
        <end position="454"/>
    </location>
</feature>
<keyword evidence="3" id="KW-1185">Reference proteome</keyword>
<feature type="compositionally biased region" description="Basic and acidic residues" evidence="1">
    <location>
        <begin position="403"/>
        <end position="416"/>
    </location>
</feature>
<feature type="compositionally biased region" description="Basic and acidic residues" evidence="1">
    <location>
        <begin position="132"/>
        <end position="144"/>
    </location>
</feature>
<feature type="compositionally biased region" description="Basic and acidic residues" evidence="1">
    <location>
        <begin position="227"/>
        <end position="248"/>
    </location>
</feature>
<protein>
    <submittedName>
        <fullName evidence="2">Uncharacterized protein</fullName>
    </submittedName>
</protein>
<feature type="compositionally biased region" description="Basic and acidic residues" evidence="1">
    <location>
        <begin position="159"/>
        <end position="170"/>
    </location>
</feature>
<gene>
    <name evidence="2" type="ORF">EVOR1521_LOCUS29513</name>
</gene>
<comment type="caution">
    <text evidence="2">The sequence shown here is derived from an EMBL/GenBank/DDBJ whole genome shotgun (WGS) entry which is preliminary data.</text>
</comment>
<name>A0AA36JMV8_9DINO</name>
<proteinExistence type="predicted"/>
<dbReference type="EMBL" id="CAUJNA010003696">
    <property type="protein sequence ID" value="CAJ1407934.1"/>
    <property type="molecule type" value="Genomic_DNA"/>
</dbReference>
<evidence type="ECO:0000256" key="1">
    <source>
        <dbReference type="SAM" id="MobiDB-lite"/>
    </source>
</evidence>
<accession>A0AA36JMV8</accession>
<reference evidence="2" key="1">
    <citation type="submission" date="2023-08" db="EMBL/GenBank/DDBJ databases">
        <authorList>
            <person name="Chen Y."/>
            <person name="Shah S."/>
            <person name="Dougan E. K."/>
            <person name="Thang M."/>
            <person name="Chan C."/>
        </authorList>
    </citation>
    <scope>NUCLEOTIDE SEQUENCE</scope>
</reference>
<feature type="compositionally biased region" description="Basic and acidic residues" evidence="1">
    <location>
        <begin position="423"/>
        <end position="454"/>
    </location>
</feature>
<feature type="compositionally biased region" description="Low complexity" evidence="1">
    <location>
        <begin position="254"/>
        <end position="267"/>
    </location>
</feature>
<feature type="compositionally biased region" description="Low complexity" evidence="1">
    <location>
        <begin position="214"/>
        <end position="225"/>
    </location>
</feature>